<dbReference type="AlphaFoldDB" id="A0A242M4S1"/>
<dbReference type="Proteomes" id="UP000194546">
    <property type="component" value="Unassembled WGS sequence"/>
</dbReference>
<evidence type="ECO:0000313" key="2">
    <source>
        <dbReference type="Proteomes" id="UP000194546"/>
    </source>
</evidence>
<proteinExistence type="predicted"/>
<sequence>MTTEIFLPKLPSAQSSEIDTTAAGDADLIYAATCKVTTGTSHFCFGFPS</sequence>
<organism evidence="1 2">
    <name type="scientific">Caballeronia sordidicola</name>
    <name type="common">Burkholderia sordidicola</name>
    <dbReference type="NCBI Taxonomy" id="196367"/>
    <lineage>
        <taxon>Bacteria</taxon>
        <taxon>Pseudomonadati</taxon>
        <taxon>Pseudomonadota</taxon>
        <taxon>Betaproteobacteria</taxon>
        <taxon>Burkholderiales</taxon>
        <taxon>Burkholderiaceae</taxon>
        <taxon>Caballeronia</taxon>
    </lineage>
</organism>
<name>A0A242M4S1_CABSO</name>
<protein>
    <submittedName>
        <fullName evidence="1">Uncharacterized protein</fullName>
    </submittedName>
</protein>
<evidence type="ECO:0000313" key="1">
    <source>
        <dbReference type="EMBL" id="OTP66190.1"/>
    </source>
</evidence>
<accession>A0A242M4S1</accession>
<dbReference type="EMBL" id="NBTY01000203">
    <property type="protein sequence ID" value="OTP66190.1"/>
    <property type="molecule type" value="Genomic_DNA"/>
</dbReference>
<gene>
    <name evidence="1" type="ORF">PAMC26510_35820</name>
</gene>
<reference evidence="1 2" key="1">
    <citation type="submission" date="2017-03" db="EMBL/GenBank/DDBJ databases">
        <title>Genome analysis of strain PAMC 26510.</title>
        <authorList>
            <person name="Oh H.-M."/>
            <person name="Yang J.-A."/>
        </authorList>
    </citation>
    <scope>NUCLEOTIDE SEQUENCE [LARGE SCALE GENOMIC DNA]</scope>
    <source>
        <strain evidence="1 2">PAMC 26510</strain>
    </source>
</reference>
<comment type="caution">
    <text evidence="1">The sequence shown here is derived from an EMBL/GenBank/DDBJ whole genome shotgun (WGS) entry which is preliminary data.</text>
</comment>